<dbReference type="InterPro" id="IPR051393">
    <property type="entry name" value="ABC_transporter_permease"/>
</dbReference>
<dbReference type="GO" id="GO:0005886">
    <property type="term" value="C:plasma membrane"/>
    <property type="evidence" value="ECO:0007669"/>
    <property type="project" value="UniProtKB-SubCell"/>
</dbReference>
<dbReference type="GO" id="GO:0055085">
    <property type="term" value="P:transmembrane transport"/>
    <property type="evidence" value="ECO:0007669"/>
    <property type="project" value="InterPro"/>
</dbReference>
<evidence type="ECO:0000256" key="5">
    <source>
        <dbReference type="ARBA" id="ARBA00022989"/>
    </source>
</evidence>
<evidence type="ECO:0000256" key="2">
    <source>
        <dbReference type="ARBA" id="ARBA00022448"/>
    </source>
</evidence>
<dbReference type="Gene3D" id="1.10.3720.10">
    <property type="entry name" value="MetI-like"/>
    <property type="match status" value="1"/>
</dbReference>
<dbReference type="Proteomes" id="UP000199280">
    <property type="component" value="Unassembled WGS sequence"/>
</dbReference>
<feature type="domain" description="ABC transmembrane type-1" evidence="8">
    <location>
        <begin position="68"/>
        <end position="281"/>
    </location>
</feature>
<proteinExistence type="inferred from homology"/>
<evidence type="ECO:0000313" key="11">
    <source>
        <dbReference type="Proteomes" id="UP000076878"/>
    </source>
</evidence>
<reference evidence="9 11" key="1">
    <citation type="submission" date="2016-02" db="EMBL/GenBank/DDBJ databases">
        <authorList>
            <person name="Wen L."/>
            <person name="He K."/>
            <person name="Yang H."/>
        </authorList>
    </citation>
    <scope>NUCLEOTIDE SEQUENCE [LARGE SCALE GENOMIC DNA]</scope>
    <source>
        <strain evidence="9">Trichococcus_R210</strain>
    </source>
</reference>
<dbReference type="EMBL" id="FJNB01000003">
    <property type="protein sequence ID" value="CZQ88028.1"/>
    <property type="molecule type" value="Genomic_DNA"/>
</dbReference>
<dbReference type="Pfam" id="PF00528">
    <property type="entry name" value="BPD_transp_1"/>
    <property type="match status" value="1"/>
</dbReference>
<keyword evidence="12" id="KW-1185">Reference proteome</keyword>
<comment type="similarity">
    <text evidence="7">Belongs to the binding-protein-dependent transport system permease family.</text>
</comment>
<organism evidence="9 11">
    <name type="scientific">Trichococcus ilyis</name>
    <dbReference type="NCBI Taxonomy" id="640938"/>
    <lineage>
        <taxon>Bacteria</taxon>
        <taxon>Bacillati</taxon>
        <taxon>Bacillota</taxon>
        <taxon>Bacilli</taxon>
        <taxon>Lactobacillales</taxon>
        <taxon>Carnobacteriaceae</taxon>
        <taxon>Trichococcus</taxon>
    </lineage>
</organism>
<comment type="subcellular location">
    <subcellularLocation>
        <location evidence="1 7">Cell membrane</location>
        <topology evidence="1 7">Multi-pass membrane protein</topology>
    </subcellularLocation>
</comment>
<dbReference type="PANTHER" id="PTHR30193:SF1">
    <property type="entry name" value="ABC TRANSPORTER PERMEASE PROTEIN YESP-RELATED"/>
    <property type="match status" value="1"/>
</dbReference>
<dbReference type="InterPro" id="IPR035906">
    <property type="entry name" value="MetI-like_sf"/>
</dbReference>
<dbReference type="SUPFAM" id="SSF161098">
    <property type="entry name" value="MetI-like"/>
    <property type="match status" value="1"/>
</dbReference>
<feature type="transmembrane region" description="Helical" evidence="7">
    <location>
        <begin position="265"/>
        <end position="285"/>
    </location>
</feature>
<evidence type="ECO:0000259" key="8">
    <source>
        <dbReference type="PROSITE" id="PS50928"/>
    </source>
</evidence>
<dbReference type="OrthoDB" id="2168559at2"/>
<accession>A0A143YDF0</accession>
<feature type="transmembrane region" description="Helical" evidence="7">
    <location>
        <begin position="199"/>
        <end position="220"/>
    </location>
</feature>
<feature type="transmembrane region" description="Helical" evidence="7">
    <location>
        <begin position="72"/>
        <end position="93"/>
    </location>
</feature>
<dbReference type="PROSITE" id="PS50928">
    <property type="entry name" value="ABC_TM1"/>
    <property type="match status" value="1"/>
</dbReference>
<keyword evidence="5 7" id="KW-1133">Transmembrane helix</keyword>
<keyword evidence="2 7" id="KW-0813">Transport</keyword>
<keyword evidence="3" id="KW-1003">Cell membrane</keyword>
<dbReference type="STRING" id="640938.TR210_663"/>
<gene>
    <name evidence="10" type="ORF">SAMN05216375_102139</name>
    <name evidence="9" type="ORF">TR210_663</name>
</gene>
<evidence type="ECO:0000256" key="3">
    <source>
        <dbReference type="ARBA" id="ARBA00022475"/>
    </source>
</evidence>
<keyword evidence="4 7" id="KW-0812">Transmembrane</keyword>
<feature type="transmembrane region" description="Helical" evidence="7">
    <location>
        <begin position="157"/>
        <end position="175"/>
    </location>
</feature>
<feature type="transmembrane region" description="Helical" evidence="7">
    <location>
        <begin position="131"/>
        <end position="150"/>
    </location>
</feature>
<sequence length="295" mass="33272">MLSKNRTKLFYMFTFPWIAGFILLTAGPMLYSLYLSFTNSTGFGSPQWIGLENYQKMFTEDPLFWKSMGNTLFYTLLSVPLSLVTGYLLAVLLNAKVKMIGIFRTIFYLPSIVPTVATSLLWTLIFQPNFGIANAVLDFFGLPTSMWLLSEQMVKPTLVIMSLWGIGGGMVIYLASLQEVPVTLYEAAELDGASTWNKFWNITVPITSPVIFFQLIMGLIGSLQVFTQAYVVSSGTGGPNYQSMFYVFYLYQQGFRFFNQGYGSALAWVLFIIVLVLTVFIFKFVGKQVYYEAGD</sequence>
<reference evidence="10 12" key="2">
    <citation type="submission" date="2016-10" db="EMBL/GenBank/DDBJ databases">
        <authorList>
            <person name="Varghese N."/>
            <person name="Submissions S."/>
        </authorList>
    </citation>
    <scope>NUCLEOTIDE SEQUENCE [LARGE SCALE GENOMIC DNA]</scope>
    <source>
        <strain evidence="10 12">DSM 22150</strain>
    </source>
</reference>
<evidence type="ECO:0000256" key="1">
    <source>
        <dbReference type="ARBA" id="ARBA00004651"/>
    </source>
</evidence>
<protein>
    <submittedName>
        <fullName evidence="10">Carbohydrate ABC transporter membrane protein 1, CUT1 family</fullName>
    </submittedName>
</protein>
<name>A0A143YDF0_9LACT</name>
<feature type="transmembrane region" description="Helical" evidence="7">
    <location>
        <begin position="9"/>
        <end position="31"/>
    </location>
</feature>
<dbReference type="InterPro" id="IPR000515">
    <property type="entry name" value="MetI-like"/>
</dbReference>
<dbReference type="PANTHER" id="PTHR30193">
    <property type="entry name" value="ABC TRANSPORTER PERMEASE PROTEIN"/>
    <property type="match status" value="1"/>
</dbReference>
<dbReference type="Proteomes" id="UP000076878">
    <property type="component" value="Unassembled WGS sequence"/>
</dbReference>
<evidence type="ECO:0000256" key="4">
    <source>
        <dbReference type="ARBA" id="ARBA00022692"/>
    </source>
</evidence>
<evidence type="ECO:0000313" key="10">
    <source>
        <dbReference type="EMBL" id="SEI67303.1"/>
    </source>
</evidence>
<evidence type="ECO:0000256" key="7">
    <source>
        <dbReference type="RuleBase" id="RU363032"/>
    </source>
</evidence>
<dbReference type="CDD" id="cd06261">
    <property type="entry name" value="TM_PBP2"/>
    <property type="match status" value="1"/>
</dbReference>
<feature type="transmembrane region" description="Helical" evidence="7">
    <location>
        <begin position="105"/>
        <end position="125"/>
    </location>
</feature>
<dbReference type="EMBL" id="FNYT01000002">
    <property type="protein sequence ID" value="SEI67303.1"/>
    <property type="molecule type" value="Genomic_DNA"/>
</dbReference>
<evidence type="ECO:0000313" key="9">
    <source>
        <dbReference type="EMBL" id="CZQ88028.1"/>
    </source>
</evidence>
<evidence type="ECO:0000256" key="6">
    <source>
        <dbReference type="ARBA" id="ARBA00023136"/>
    </source>
</evidence>
<keyword evidence="6 7" id="KW-0472">Membrane</keyword>
<dbReference type="AlphaFoldDB" id="A0A143YDF0"/>
<evidence type="ECO:0000313" key="12">
    <source>
        <dbReference type="Proteomes" id="UP000199280"/>
    </source>
</evidence>
<dbReference type="RefSeq" id="WP_068621539.1">
    <property type="nucleotide sequence ID" value="NZ_FJNB01000003.1"/>
</dbReference>